<dbReference type="Gene3D" id="3.30.70.100">
    <property type="match status" value="1"/>
</dbReference>
<dbReference type="PROSITE" id="PS51502">
    <property type="entry name" value="S_R_A_B_BARREL"/>
    <property type="match status" value="1"/>
</dbReference>
<reference evidence="4" key="1">
    <citation type="submission" date="2016-02" db="EMBL/GenBank/DDBJ databases">
        <authorList>
            <person name="Rodrigo-Torres Lidia"/>
            <person name="Arahal R.David."/>
        </authorList>
    </citation>
    <scope>NUCLEOTIDE SEQUENCE [LARGE SCALE GENOMIC DNA]</scope>
    <source>
        <strain evidence="4">CECT 8713</strain>
    </source>
</reference>
<evidence type="ECO:0000313" key="3">
    <source>
        <dbReference type="EMBL" id="CZF80924.1"/>
    </source>
</evidence>
<dbReference type="PANTHER" id="PTHR33178">
    <property type="match status" value="1"/>
</dbReference>
<protein>
    <submittedName>
        <fullName evidence="3">Stress responsive A/B Barrel Domain protein</fullName>
    </submittedName>
</protein>
<proteinExistence type="predicted"/>
<dbReference type="SMART" id="SM00886">
    <property type="entry name" value="Dabb"/>
    <property type="match status" value="1"/>
</dbReference>
<evidence type="ECO:0000313" key="4">
    <source>
        <dbReference type="Proteomes" id="UP000073601"/>
    </source>
</evidence>
<evidence type="ECO:0000256" key="1">
    <source>
        <dbReference type="ARBA" id="ARBA00011738"/>
    </source>
</evidence>
<dbReference type="Pfam" id="PF07876">
    <property type="entry name" value="Dabb"/>
    <property type="match status" value="1"/>
</dbReference>
<dbReference type="InterPro" id="IPR013097">
    <property type="entry name" value="Dabb"/>
</dbReference>
<dbReference type="PANTHER" id="PTHR33178:SF10">
    <property type="entry name" value="STRESS-RESPONSE A_B BARREL DOMAIN-CONTAINING PROTEIN"/>
    <property type="match status" value="1"/>
</dbReference>
<dbReference type="OrthoDB" id="9816070at2"/>
<sequence>MIRHVLLVKFKPTSNEADFEEIREEFMSMIERVEGVVSVEWGENDSPEGKNKGYTHVVFMTFADEEGRQNYLLHPEHEALKEVFVPHIEDIIVVDYTLPVASFDGH</sequence>
<evidence type="ECO:0000259" key="2">
    <source>
        <dbReference type="PROSITE" id="PS51502"/>
    </source>
</evidence>
<gene>
    <name evidence="3" type="ORF">GMA8713_01645</name>
</gene>
<dbReference type="InterPro" id="IPR011008">
    <property type="entry name" value="Dimeric_a/b-barrel"/>
</dbReference>
<accession>A0A128F3D8</accession>
<keyword evidence="4" id="KW-1185">Reference proteome</keyword>
<dbReference type="InterPro" id="IPR044662">
    <property type="entry name" value="HS1/DABB1-like"/>
</dbReference>
<dbReference type="SUPFAM" id="SSF54909">
    <property type="entry name" value="Dimeric alpha+beta barrel"/>
    <property type="match status" value="1"/>
</dbReference>
<dbReference type="RefSeq" id="WP_062707774.1">
    <property type="nucleotide sequence ID" value="NZ_CAWRCI010000012.1"/>
</dbReference>
<comment type="subunit">
    <text evidence="1">Homodimer.</text>
</comment>
<dbReference type="EMBL" id="FIZY01000012">
    <property type="protein sequence ID" value="CZF80924.1"/>
    <property type="molecule type" value="Genomic_DNA"/>
</dbReference>
<dbReference type="Proteomes" id="UP000073601">
    <property type="component" value="Unassembled WGS sequence"/>
</dbReference>
<feature type="domain" description="Stress-response A/B barrel" evidence="2">
    <location>
        <begin position="2"/>
        <end position="96"/>
    </location>
</feature>
<dbReference type="AlphaFoldDB" id="A0A128F3D8"/>
<organism evidence="3 4">
    <name type="scientific">Grimontia marina</name>
    <dbReference type="NCBI Taxonomy" id="646534"/>
    <lineage>
        <taxon>Bacteria</taxon>
        <taxon>Pseudomonadati</taxon>
        <taxon>Pseudomonadota</taxon>
        <taxon>Gammaproteobacteria</taxon>
        <taxon>Vibrionales</taxon>
        <taxon>Vibrionaceae</taxon>
        <taxon>Grimontia</taxon>
    </lineage>
</organism>
<name>A0A128F3D8_9GAMM</name>